<dbReference type="InterPro" id="IPR015797">
    <property type="entry name" value="NUDIX_hydrolase-like_dom_sf"/>
</dbReference>
<keyword evidence="4" id="KW-0378">Hydrolase</keyword>
<keyword evidence="6" id="KW-0464">Manganese</keyword>
<organism evidence="9 10">
    <name type="scientific">Pedococcus cremeus</name>
    <dbReference type="NCBI Taxonomy" id="587636"/>
    <lineage>
        <taxon>Bacteria</taxon>
        <taxon>Bacillati</taxon>
        <taxon>Actinomycetota</taxon>
        <taxon>Actinomycetes</taxon>
        <taxon>Micrococcales</taxon>
        <taxon>Intrasporangiaceae</taxon>
        <taxon>Pedococcus</taxon>
    </lineage>
</organism>
<dbReference type="Pfam" id="PF00293">
    <property type="entry name" value="NUDIX"/>
    <property type="match status" value="1"/>
</dbReference>
<keyword evidence="3" id="KW-0479">Metal-binding</keyword>
<evidence type="ECO:0000313" key="10">
    <source>
        <dbReference type="Proteomes" id="UP000199019"/>
    </source>
</evidence>
<dbReference type="PROSITE" id="PS00893">
    <property type="entry name" value="NUDIX_BOX"/>
    <property type="match status" value="1"/>
</dbReference>
<evidence type="ECO:0000256" key="1">
    <source>
        <dbReference type="ARBA" id="ARBA00001936"/>
    </source>
</evidence>
<evidence type="ECO:0000313" key="9">
    <source>
        <dbReference type="EMBL" id="SES33321.1"/>
    </source>
</evidence>
<evidence type="ECO:0000256" key="5">
    <source>
        <dbReference type="ARBA" id="ARBA00022842"/>
    </source>
</evidence>
<accession>A0A1H9WHM1</accession>
<evidence type="ECO:0000259" key="8">
    <source>
        <dbReference type="PROSITE" id="PS51462"/>
    </source>
</evidence>
<dbReference type="STRING" id="587636.SAMN05216199_2914"/>
<dbReference type="AlphaFoldDB" id="A0A1H9WHM1"/>
<dbReference type="InterPro" id="IPR045121">
    <property type="entry name" value="CoAse"/>
</dbReference>
<gene>
    <name evidence="9" type="ORF">SAMN05216199_2914</name>
</gene>
<dbReference type="InterPro" id="IPR000086">
    <property type="entry name" value="NUDIX_hydrolase_dom"/>
</dbReference>
<dbReference type="PANTHER" id="PTHR12992">
    <property type="entry name" value="NUDIX HYDROLASE"/>
    <property type="match status" value="1"/>
</dbReference>
<evidence type="ECO:0000256" key="6">
    <source>
        <dbReference type="ARBA" id="ARBA00023211"/>
    </source>
</evidence>
<protein>
    <submittedName>
        <fullName evidence="9">NUDIX domain-containing protein</fullName>
    </submittedName>
</protein>
<proteinExistence type="predicted"/>
<reference evidence="10" key="1">
    <citation type="submission" date="2016-10" db="EMBL/GenBank/DDBJ databases">
        <authorList>
            <person name="Varghese N."/>
            <person name="Submissions S."/>
        </authorList>
    </citation>
    <scope>NUCLEOTIDE SEQUENCE [LARGE SCALE GENOMIC DNA]</scope>
    <source>
        <strain evidence="10">CGMCC 1.6963</strain>
    </source>
</reference>
<feature type="region of interest" description="Disordered" evidence="7">
    <location>
        <begin position="208"/>
        <end position="230"/>
    </location>
</feature>
<dbReference type="CDD" id="cd03426">
    <property type="entry name" value="NUDIX_CoAse_Nudt7"/>
    <property type="match status" value="1"/>
</dbReference>
<evidence type="ECO:0000256" key="7">
    <source>
        <dbReference type="SAM" id="MobiDB-lite"/>
    </source>
</evidence>
<name>A0A1H9WHM1_9MICO</name>
<dbReference type="SUPFAM" id="SSF55811">
    <property type="entry name" value="Nudix"/>
    <property type="match status" value="1"/>
</dbReference>
<dbReference type="InterPro" id="IPR020084">
    <property type="entry name" value="NUDIX_hydrolase_CS"/>
</dbReference>
<dbReference type="Gene3D" id="3.90.79.10">
    <property type="entry name" value="Nucleoside Triphosphate Pyrophosphohydrolase"/>
    <property type="match status" value="1"/>
</dbReference>
<dbReference type="RefSeq" id="WP_091759459.1">
    <property type="nucleotide sequence ID" value="NZ_FOHB01000005.1"/>
</dbReference>
<evidence type="ECO:0000256" key="2">
    <source>
        <dbReference type="ARBA" id="ARBA00001946"/>
    </source>
</evidence>
<dbReference type="EMBL" id="FOHB01000005">
    <property type="protein sequence ID" value="SES33321.1"/>
    <property type="molecule type" value="Genomic_DNA"/>
</dbReference>
<feature type="compositionally biased region" description="Polar residues" evidence="7">
    <location>
        <begin position="217"/>
        <end position="230"/>
    </location>
</feature>
<dbReference type="OrthoDB" id="9802805at2"/>
<keyword evidence="10" id="KW-1185">Reference proteome</keyword>
<dbReference type="PROSITE" id="PS51462">
    <property type="entry name" value="NUDIX"/>
    <property type="match status" value="1"/>
</dbReference>
<dbReference type="PANTHER" id="PTHR12992:SF11">
    <property type="entry name" value="MITOCHONDRIAL COENZYME A DIPHOSPHATASE NUDT8"/>
    <property type="match status" value="1"/>
</dbReference>
<dbReference type="GO" id="GO:0010945">
    <property type="term" value="F:coenzyme A diphosphatase activity"/>
    <property type="evidence" value="ECO:0007669"/>
    <property type="project" value="InterPro"/>
</dbReference>
<dbReference type="Proteomes" id="UP000199019">
    <property type="component" value="Unassembled WGS sequence"/>
</dbReference>
<comment type="cofactor">
    <cofactor evidence="2">
        <name>Mg(2+)</name>
        <dbReference type="ChEBI" id="CHEBI:18420"/>
    </cofactor>
</comment>
<evidence type="ECO:0000256" key="4">
    <source>
        <dbReference type="ARBA" id="ARBA00022801"/>
    </source>
</evidence>
<dbReference type="GO" id="GO:0046872">
    <property type="term" value="F:metal ion binding"/>
    <property type="evidence" value="ECO:0007669"/>
    <property type="project" value="UniProtKB-KW"/>
</dbReference>
<evidence type="ECO:0000256" key="3">
    <source>
        <dbReference type="ARBA" id="ARBA00022723"/>
    </source>
</evidence>
<comment type="cofactor">
    <cofactor evidence="1">
        <name>Mn(2+)</name>
        <dbReference type="ChEBI" id="CHEBI:29035"/>
    </cofactor>
</comment>
<sequence>MSAPRPAWMTRLQDALAHPDPEYFDRFQPPDEGGRESAVLMLFAPSEDGGEEVVLTERAHHLRSHPGQVSFPGGSLEPGEDAVQAALREAHEEVGIAPETVDVVAELPALFLSPSQHVVTPVLAWWPVPRAFQNVHAGEVHRAEMVSVDLLLDASIRFTTVHPMGYEGPAFEVDGLYIWGFTAMLFSRVMQLAGLERPWDATVRRPLPERFHPRSQPGAQSPSRQEGSHQ</sequence>
<keyword evidence="5" id="KW-0460">Magnesium</keyword>
<feature type="domain" description="Nudix hydrolase" evidence="8">
    <location>
        <begin position="33"/>
        <end position="172"/>
    </location>
</feature>